<organism evidence="1 2">
    <name type="scientific">Desulfoplanes formicivorans</name>
    <dbReference type="NCBI Taxonomy" id="1592317"/>
    <lineage>
        <taxon>Bacteria</taxon>
        <taxon>Pseudomonadati</taxon>
        <taxon>Thermodesulfobacteriota</taxon>
        <taxon>Desulfovibrionia</taxon>
        <taxon>Desulfovibrionales</taxon>
        <taxon>Desulfoplanaceae</taxon>
        <taxon>Desulfoplanes</taxon>
    </lineage>
</organism>
<accession>A0A194AG55</accession>
<dbReference type="Proteomes" id="UP000095200">
    <property type="component" value="Unassembled WGS sequence"/>
</dbReference>
<protein>
    <submittedName>
        <fullName evidence="1">Uncharacterized protein</fullName>
    </submittedName>
</protein>
<sequence length="78" mass="8619">MGVGGETTVLDINIPGKDWSSAGNDRAMTKHRVPETSRHATLAKSYAMPVMQRLAWNMIDACGRGFGASRIFLPLRDW</sequence>
<dbReference type="EMBL" id="BDFE01000007">
    <property type="protein sequence ID" value="GAU07759.1"/>
    <property type="molecule type" value="Genomic_DNA"/>
</dbReference>
<evidence type="ECO:0000313" key="2">
    <source>
        <dbReference type="Proteomes" id="UP000095200"/>
    </source>
</evidence>
<comment type="caution">
    <text evidence="1">The sequence shown here is derived from an EMBL/GenBank/DDBJ whole genome shotgun (WGS) entry which is preliminary data.</text>
</comment>
<keyword evidence="2" id="KW-1185">Reference proteome</keyword>
<evidence type="ECO:0000313" key="1">
    <source>
        <dbReference type="EMBL" id="GAU07759.1"/>
    </source>
</evidence>
<dbReference type="STRING" id="1592317.DPF_0458"/>
<name>A0A194AG55_9BACT</name>
<proteinExistence type="predicted"/>
<reference evidence="2" key="1">
    <citation type="submission" date="2016-06" db="EMBL/GenBank/DDBJ databases">
        <title>Draft genome sequence of Desulfoplanes formicivorans strain Pf12B.</title>
        <authorList>
            <person name="Watanabe M."/>
            <person name="Kojima H."/>
            <person name="Fukui M."/>
        </authorList>
    </citation>
    <scope>NUCLEOTIDE SEQUENCE [LARGE SCALE GENOMIC DNA]</scope>
    <source>
        <strain evidence="2">Pf12B</strain>
    </source>
</reference>
<dbReference type="AlphaFoldDB" id="A0A194AG55"/>
<gene>
    <name evidence="1" type="ORF">DPF_0458</name>
</gene>